<evidence type="ECO:0000256" key="3">
    <source>
        <dbReference type="ARBA" id="ARBA00022827"/>
    </source>
</evidence>
<keyword evidence="3 5" id="KW-0274">FAD</keyword>
<feature type="binding site" evidence="5">
    <location>
        <position position="263"/>
    </location>
    <ligand>
        <name>FAD</name>
        <dbReference type="ChEBI" id="CHEBI:57692"/>
    </ligand>
</feature>
<evidence type="ECO:0000256" key="1">
    <source>
        <dbReference type="ARBA" id="ARBA00001932"/>
    </source>
</evidence>
<evidence type="ECO:0000256" key="5">
    <source>
        <dbReference type="PIRSR" id="PIRSR602081-1"/>
    </source>
</evidence>
<dbReference type="InterPro" id="IPR002081">
    <property type="entry name" value="Cryptochrome/DNA_photolyase_1"/>
</dbReference>
<dbReference type="RefSeq" id="WP_151893953.1">
    <property type="nucleotide sequence ID" value="NZ_BKCF01000002.1"/>
</dbReference>
<evidence type="ECO:0000256" key="2">
    <source>
        <dbReference type="ARBA" id="ARBA00022630"/>
    </source>
</evidence>
<feature type="binding site" evidence="5">
    <location>
        <position position="222"/>
    </location>
    <ligand>
        <name>FAD</name>
        <dbReference type="ChEBI" id="CHEBI:57692"/>
    </ligand>
</feature>
<proteinExistence type="inferred from homology"/>
<feature type="domain" description="Photolyase/cryptochrome alpha/beta" evidence="8">
    <location>
        <begin position="4"/>
        <end position="140"/>
    </location>
</feature>
<evidence type="ECO:0000256" key="4">
    <source>
        <dbReference type="ARBA" id="ARBA00022991"/>
    </source>
</evidence>
<dbReference type="SUPFAM" id="SSF52425">
    <property type="entry name" value="Cryptochrome/photolyase, N-terminal domain"/>
    <property type="match status" value="1"/>
</dbReference>
<dbReference type="Pfam" id="PF03441">
    <property type="entry name" value="FAD_binding_7"/>
    <property type="match status" value="1"/>
</dbReference>
<feature type="site" description="Electron transfer via tryptophanyl radical" evidence="6">
    <location>
        <position position="350"/>
    </location>
</feature>
<comment type="cofactor">
    <cofactor evidence="1">
        <name>(6R)-5,10-methylene-5,6,7,8-tetrahydrofolate</name>
        <dbReference type="ChEBI" id="CHEBI:15636"/>
    </cofactor>
</comment>
<dbReference type="GO" id="GO:0071949">
    <property type="term" value="F:FAD binding"/>
    <property type="evidence" value="ECO:0007669"/>
    <property type="project" value="TreeGrafter"/>
</dbReference>
<dbReference type="InterPro" id="IPR036155">
    <property type="entry name" value="Crypto/Photolyase_N_sf"/>
</dbReference>
<dbReference type="InterPro" id="IPR005101">
    <property type="entry name" value="Cryptochr/Photolyase_FAD-bd"/>
</dbReference>
<feature type="site" description="Electron transfer via tryptophanyl radical" evidence="6">
    <location>
        <position position="297"/>
    </location>
</feature>
<comment type="similarity">
    <text evidence="7">Belongs to the DNA photolyase family.</text>
</comment>
<dbReference type="PROSITE" id="PS51645">
    <property type="entry name" value="PHR_CRY_ALPHA_BETA"/>
    <property type="match status" value="1"/>
</dbReference>
<name>A0A5J4FTW6_9FLAO</name>
<dbReference type="GO" id="GO:0003677">
    <property type="term" value="F:DNA binding"/>
    <property type="evidence" value="ECO:0007669"/>
    <property type="project" value="TreeGrafter"/>
</dbReference>
<evidence type="ECO:0000259" key="8">
    <source>
        <dbReference type="PROSITE" id="PS51645"/>
    </source>
</evidence>
<feature type="site" description="Electron transfer via tryptophanyl radical" evidence="6">
    <location>
        <position position="373"/>
    </location>
</feature>
<organism evidence="9 10">
    <name type="scientific">Patiriisocius marinistellae</name>
    <dbReference type="NCBI Taxonomy" id="2494560"/>
    <lineage>
        <taxon>Bacteria</taxon>
        <taxon>Pseudomonadati</taxon>
        <taxon>Bacteroidota</taxon>
        <taxon>Flavobacteriia</taxon>
        <taxon>Flavobacteriales</taxon>
        <taxon>Flavobacteriaceae</taxon>
        <taxon>Patiriisocius</taxon>
    </lineage>
</organism>
<dbReference type="PANTHER" id="PTHR11455">
    <property type="entry name" value="CRYPTOCHROME"/>
    <property type="match status" value="1"/>
</dbReference>
<keyword evidence="9" id="KW-0456">Lyase</keyword>
<dbReference type="PROSITE" id="PS00691">
    <property type="entry name" value="DNA_PHOTOLYASES_1_2"/>
    <property type="match status" value="1"/>
</dbReference>
<accession>A0A5J4FTW6</accession>
<dbReference type="Gene3D" id="3.40.50.620">
    <property type="entry name" value="HUPs"/>
    <property type="match status" value="1"/>
</dbReference>
<keyword evidence="2 5" id="KW-0285">Flavoprotein</keyword>
<dbReference type="SUPFAM" id="SSF48173">
    <property type="entry name" value="Cryptochrome/photolyase FAD-binding domain"/>
    <property type="match status" value="1"/>
</dbReference>
<comment type="caution">
    <text evidence="9">The sequence shown here is derived from an EMBL/GenBank/DDBJ whole genome shotgun (WGS) entry which is preliminary data.</text>
</comment>
<reference evidence="9 10" key="1">
    <citation type="submission" date="2019-08" db="EMBL/GenBank/DDBJ databases">
        <title>Ulvibacter marinistellae sp. nov., isolated from a starfish, Patiria pectinifera.</title>
        <authorList>
            <person name="Kawano K."/>
            <person name="Ushijima N."/>
            <person name="Kihara M."/>
            <person name="Itoh H."/>
        </authorList>
    </citation>
    <scope>NUCLEOTIDE SEQUENCE [LARGE SCALE GENOMIC DNA]</scope>
    <source>
        <strain evidence="9 10">KK4</strain>
    </source>
</reference>
<dbReference type="InterPro" id="IPR014729">
    <property type="entry name" value="Rossmann-like_a/b/a_fold"/>
</dbReference>
<dbReference type="GO" id="GO:0003904">
    <property type="term" value="F:deoxyribodipyrimidine photo-lyase activity"/>
    <property type="evidence" value="ECO:0007669"/>
    <property type="project" value="TreeGrafter"/>
</dbReference>
<feature type="binding site" evidence="5">
    <location>
        <begin position="266"/>
        <end position="273"/>
    </location>
    <ligand>
        <name>FAD</name>
        <dbReference type="ChEBI" id="CHEBI:57692"/>
    </ligand>
</feature>
<dbReference type="OrthoDB" id="9772484at2"/>
<dbReference type="GO" id="GO:0006950">
    <property type="term" value="P:response to stress"/>
    <property type="evidence" value="ECO:0007669"/>
    <property type="project" value="UniProtKB-ARBA"/>
</dbReference>
<dbReference type="InterPro" id="IPR018394">
    <property type="entry name" value="DNA_photolyase_1_CS_C"/>
</dbReference>
<evidence type="ECO:0000256" key="7">
    <source>
        <dbReference type="RuleBase" id="RU004182"/>
    </source>
</evidence>
<evidence type="ECO:0000313" key="9">
    <source>
        <dbReference type="EMBL" id="GEQ86017.1"/>
    </source>
</evidence>
<comment type="cofactor">
    <cofactor evidence="5">
        <name>FAD</name>
        <dbReference type="ChEBI" id="CHEBI:57692"/>
    </cofactor>
    <text evidence="5">Binds 1 FAD per subunit.</text>
</comment>
<dbReference type="EMBL" id="BKCF01000002">
    <property type="protein sequence ID" value="GEQ86017.1"/>
    <property type="molecule type" value="Genomic_DNA"/>
</dbReference>
<protein>
    <submittedName>
        <fullName evidence="9">Deoxyribodipyrimidine photo-lyase</fullName>
    </submittedName>
</protein>
<dbReference type="Pfam" id="PF00875">
    <property type="entry name" value="DNA_photolyase"/>
    <property type="match status" value="1"/>
</dbReference>
<dbReference type="GO" id="GO:0006139">
    <property type="term" value="P:nucleobase-containing compound metabolic process"/>
    <property type="evidence" value="ECO:0007669"/>
    <property type="project" value="UniProtKB-ARBA"/>
</dbReference>
<dbReference type="Gene3D" id="1.10.579.10">
    <property type="entry name" value="DNA Cyclobutane Dipyrimidine Photolyase, subunit A, domain 3"/>
    <property type="match status" value="1"/>
</dbReference>
<dbReference type="PANTHER" id="PTHR11455:SF9">
    <property type="entry name" value="CRYPTOCHROME CIRCADIAN CLOCK 5 ISOFORM X1"/>
    <property type="match status" value="1"/>
</dbReference>
<dbReference type="Proteomes" id="UP000326994">
    <property type="component" value="Unassembled WGS sequence"/>
</dbReference>
<evidence type="ECO:0000313" key="10">
    <source>
        <dbReference type="Proteomes" id="UP000326994"/>
    </source>
</evidence>
<keyword evidence="4 7" id="KW-0157">Chromophore</keyword>
<dbReference type="PRINTS" id="PR00147">
    <property type="entry name" value="DNAPHOTLYASE"/>
</dbReference>
<dbReference type="InterPro" id="IPR006050">
    <property type="entry name" value="DNA_photolyase_N"/>
</dbReference>
<dbReference type="InterPro" id="IPR036134">
    <property type="entry name" value="Crypto/Photolyase_FAD-like_sf"/>
</dbReference>
<keyword evidence="10" id="KW-1185">Reference proteome</keyword>
<dbReference type="Gene3D" id="1.25.40.80">
    <property type="match status" value="1"/>
</dbReference>
<sequence length="441" mass="52490">MSKKVNIFWFRRDLRLDDNIGFYKALHGKFPVIPIFIFDSEILDKLPKNDARVTFIFDTLQKMRNELQKQGSSLAMYHGKPLDIYKQLIEDFDVQNVITNRDYEVYAQDRDTEIQEYLNSVRIGEDDETIGFYTYKDQVIFEKDEVVKDDGDPYVVYTPFKNKWKGKFDADKDLKIYYTSQHLGNLYQNTRLPNLSLSDINFEHSPIKVPDYEVTPTLIQEYEKTRNFPAQDGTSHLGPHLRFGTVSVRKMMKKAIAEKNEVFWNELIWREFFMQILWHFPKTQEKSFRSKYDRIDWRNNEDEFEKWKTGTTGYALVDAGMRQLNKTGYMHNRVRMLVASFLCKHLLIDWRWGETYFAEKLLDYEQSSNVGNWQWAAGSGVDAAPYFRIFNPITQVDKFDKDHKYIKKWVPEFGTKDYPEMMVDHKEARERCLKIYKAAVS</sequence>
<gene>
    <name evidence="9" type="primary">phrB1</name>
    <name evidence="9" type="ORF">ULMS_15250</name>
</gene>
<dbReference type="AlphaFoldDB" id="A0A5J4FTW6"/>
<evidence type="ECO:0000256" key="6">
    <source>
        <dbReference type="PIRSR" id="PIRSR602081-2"/>
    </source>
</evidence>